<keyword evidence="2" id="KW-1185">Reference proteome</keyword>
<dbReference type="InterPro" id="IPR038765">
    <property type="entry name" value="Papain-like_cys_pep_sf"/>
</dbReference>
<dbReference type="Gene3D" id="3.90.70.80">
    <property type="match status" value="1"/>
</dbReference>
<evidence type="ECO:0000313" key="3">
    <source>
        <dbReference type="WBParaSite" id="PDA_v2.g17896.t1"/>
    </source>
</evidence>
<organism evidence="2 3">
    <name type="scientific">Panagrolaimus davidi</name>
    <dbReference type="NCBI Taxonomy" id="227884"/>
    <lineage>
        <taxon>Eukaryota</taxon>
        <taxon>Metazoa</taxon>
        <taxon>Ecdysozoa</taxon>
        <taxon>Nematoda</taxon>
        <taxon>Chromadorea</taxon>
        <taxon>Rhabditida</taxon>
        <taxon>Tylenchina</taxon>
        <taxon>Panagrolaimomorpha</taxon>
        <taxon>Panagrolaimoidea</taxon>
        <taxon>Panagrolaimidae</taxon>
        <taxon>Panagrolaimus</taxon>
    </lineage>
</organism>
<reference evidence="3" key="1">
    <citation type="submission" date="2022-11" db="UniProtKB">
        <authorList>
            <consortium name="WormBaseParasite"/>
        </authorList>
    </citation>
    <scope>IDENTIFICATION</scope>
</reference>
<evidence type="ECO:0000259" key="1">
    <source>
        <dbReference type="PROSITE" id="PS50802"/>
    </source>
</evidence>
<dbReference type="SUPFAM" id="SSF54001">
    <property type="entry name" value="Cysteine proteinases"/>
    <property type="match status" value="1"/>
</dbReference>
<dbReference type="WBParaSite" id="PDA_v2.g17896.t1">
    <property type="protein sequence ID" value="PDA_v2.g17896.t1"/>
    <property type="gene ID" value="PDA_v2.g17896"/>
</dbReference>
<dbReference type="InterPro" id="IPR003323">
    <property type="entry name" value="OTU_dom"/>
</dbReference>
<proteinExistence type="predicted"/>
<accession>A0A914PST3</accession>
<evidence type="ECO:0000313" key="2">
    <source>
        <dbReference type="Proteomes" id="UP000887578"/>
    </source>
</evidence>
<name>A0A914PST3_9BILA</name>
<dbReference type="Proteomes" id="UP000887578">
    <property type="component" value="Unplaced"/>
</dbReference>
<protein>
    <submittedName>
        <fullName evidence="3">OTU domain-containing protein</fullName>
    </submittedName>
</protein>
<sequence length="164" mass="19222">MNFIFNEATYVEDLFFYYPDKKLYTKGDGHCGFYTLSLLLCGTPEYHYQLRNIIANHIIYSPINLEEFVWWEDARELAYKDLETDTTKYTNNWMRSIHLAAAADLFGCNILVKCQDRLGWECYNFTTFNYGRNNTIFQSELPCLLIDNSSGNHFEPVITVKKGC</sequence>
<feature type="domain" description="OTU" evidence="1">
    <location>
        <begin position="20"/>
        <end position="160"/>
    </location>
</feature>
<dbReference type="AlphaFoldDB" id="A0A914PST3"/>
<dbReference type="PROSITE" id="PS50802">
    <property type="entry name" value="OTU"/>
    <property type="match status" value="1"/>
</dbReference>